<feature type="transmembrane region" description="Helical" evidence="1">
    <location>
        <begin position="440"/>
        <end position="466"/>
    </location>
</feature>
<dbReference type="RefSeq" id="WP_009628772.1">
    <property type="nucleotide sequence ID" value="NZ_VBTY01000201.1"/>
</dbReference>
<reference evidence="2" key="1">
    <citation type="submission" date="2019-05" db="EMBL/GenBank/DDBJ databases">
        <title>Whole genome sequencing of Pseudanabaena catenata USMAC16.</title>
        <authorList>
            <person name="Khan Z."/>
            <person name="Omar W.M."/>
            <person name="Convey P."/>
            <person name="Merican F."/>
            <person name="Najimudin N."/>
        </authorList>
    </citation>
    <scope>NUCLEOTIDE SEQUENCE</scope>
    <source>
        <strain evidence="2">USMAC16</strain>
    </source>
</reference>
<gene>
    <name evidence="2" type="ORF">FEV09_18750</name>
</gene>
<keyword evidence="3" id="KW-1185">Reference proteome</keyword>
<keyword evidence="1" id="KW-1133">Transmembrane helix</keyword>
<dbReference type="EMBL" id="VBTY01000201">
    <property type="protein sequence ID" value="MDG3496583.1"/>
    <property type="molecule type" value="Genomic_DNA"/>
</dbReference>
<keyword evidence="1" id="KW-0812">Transmembrane</keyword>
<dbReference type="AlphaFoldDB" id="A0A9X4M9X5"/>
<name>A0A9X4M9X5_9CYAN</name>
<keyword evidence="1" id="KW-0472">Membrane</keyword>
<organism evidence="2 3">
    <name type="scientific">Pseudanabaena catenata USMAC16</name>
    <dbReference type="NCBI Taxonomy" id="1855837"/>
    <lineage>
        <taxon>Bacteria</taxon>
        <taxon>Bacillati</taxon>
        <taxon>Cyanobacteriota</taxon>
        <taxon>Cyanophyceae</taxon>
        <taxon>Pseudanabaenales</taxon>
        <taxon>Pseudanabaenaceae</taxon>
        <taxon>Pseudanabaena</taxon>
    </lineage>
</organism>
<sequence length="476" mass="54654">MTDPDTIIYPTIDLFSYDLAEGLGQSEEESNQNRNKFWRRIYVGQMTAAQLADVIKIESELSDYIELLGKDGKGFDYPMNGFYYPVKLNDIYALQVHCSIDLTHQDRDDPSLKYAPRHIPSFQKIQENIFNNLHGSQINQPESHMGQTWFVWGQLAFADQKASDAAKRIYGHLKIFDNSSWEKDLKTEINPSAPKLLGAECFELWQLPSDRGDLSQNKHLLICIFPHELNIQDISQTISKLYPSLMRLFLYRHKIIWSYHLSRRHKNELKNQVKKIQATIALLADQDHSSQIDLAQLQQSLKSNLNLMNTYVQELIYLESQKNTIATNLENYQNKLKRLENHEEDTNIPFLEKFATIVTKKYIPQIIADITNLSPNQKFLENSIRNIEGIISLEQTRSERSLNQSIFAVGTGLGTSQITVNILTAQFPVNAIATKSNTLFLIYMVAAFLGSIVIGGLFGGGVWWWLHRRSRNSKNP</sequence>
<evidence type="ECO:0000313" key="3">
    <source>
        <dbReference type="Proteomes" id="UP001152872"/>
    </source>
</evidence>
<evidence type="ECO:0000256" key="1">
    <source>
        <dbReference type="SAM" id="Phobius"/>
    </source>
</evidence>
<accession>A0A9X4M9X5</accession>
<evidence type="ECO:0000313" key="2">
    <source>
        <dbReference type="EMBL" id="MDG3496583.1"/>
    </source>
</evidence>
<protein>
    <submittedName>
        <fullName evidence="2">Uncharacterized protein</fullName>
    </submittedName>
</protein>
<proteinExistence type="predicted"/>
<comment type="caution">
    <text evidence="2">The sequence shown here is derived from an EMBL/GenBank/DDBJ whole genome shotgun (WGS) entry which is preliminary data.</text>
</comment>
<dbReference type="Proteomes" id="UP001152872">
    <property type="component" value="Unassembled WGS sequence"/>
</dbReference>